<comment type="caution">
    <text evidence="1">The sequence shown here is derived from an EMBL/GenBank/DDBJ whole genome shotgun (WGS) entry which is preliminary data.</text>
</comment>
<evidence type="ECO:0000313" key="2">
    <source>
        <dbReference type="Proteomes" id="UP001165085"/>
    </source>
</evidence>
<dbReference type="OrthoDB" id="201574at2759"/>
<reference evidence="2" key="1">
    <citation type="journal article" date="2023" name="Commun. Biol.">
        <title>Genome analysis of Parmales, the sister group of diatoms, reveals the evolutionary specialization of diatoms from phago-mixotrophs to photoautotrophs.</title>
        <authorList>
            <person name="Ban H."/>
            <person name="Sato S."/>
            <person name="Yoshikawa S."/>
            <person name="Yamada K."/>
            <person name="Nakamura Y."/>
            <person name="Ichinomiya M."/>
            <person name="Sato N."/>
            <person name="Blanc-Mathieu R."/>
            <person name="Endo H."/>
            <person name="Kuwata A."/>
            <person name="Ogata H."/>
        </authorList>
    </citation>
    <scope>NUCLEOTIDE SEQUENCE [LARGE SCALE GENOMIC DNA]</scope>
    <source>
        <strain evidence="2">NIES 3701</strain>
    </source>
</reference>
<organism evidence="1 2">
    <name type="scientific">Triparma strigata</name>
    <dbReference type="NCBI Taxonomy" id="1606541"/>
    <lineage>
        <taxon>Eukaryota</taxon>
        <taxon>Sar</taxon>
        <taxon>Stramenopiles</taxon>
        <taxon>Ochrophyta</taxon>
        <taxon>Bolidophyceae</taxon>
        <taxon>Parmales</taxon>
        <taxon>Triparmaceae</taxon>
        <taxon>Triparma</taxon>
    </lineage>
</organism>
<evidence type="ECO:0000313" key="1">
    <source>
        <dbReference type="EMBL" id="GMH64905.1"/>
    </source>
</evidence>
<dbReference type="EMBL" id="BRXY01000098">
    <property type="protein sequence ID" value="GMH64905.1"/>
    <property type="molecule type" value="Genomic_DNA"/>
</dbReference>
<accession>A0A9W7A7L5</accession>
<proteinExistence type="predicted"/>
<protein>
    <submittedName>
        <fullName evidence="1">Uncharacterized protein</fullName>
    </submittedName>
</protein>
<keyword evidence="2" id="KW-1185">Reference proteome</keyword>
<sequence length="11" mass="1234">GLLEGYEDILI</sequence>
<gene>
    <name evidence="1" type="ORF">TrST_g9648</name>
</gene>
<dbReference type="Proteomes" id="UP001165085">
    <property type="component" value="Unassembled WGS sequence"/>
</dbReference>
<feature type="non-terminal residue" evidence="1">
    <location>
        <position position="1"/>
    </location>
</feature>
<name>A0A9W7A7L5_9STRA</name>